<keyword evidence="6" id="KW-1185">Reference proteome</keyword>
<dbReference type="STRING" id="310780.SAMN05216267_1027100"/>
<proteinExistence type="inferred from homology"/>
<dbReference type="EMBL" id="FODD01000027">
    <property type="protein sequence ID" value="SEO47297.1"/>
    <property type="molecule type" value="Genomic_DNA"/>
</dbReference>
<feature type="domain" description="AB hydrolase-1" evidence="4">
    <location>
        <begin position="57"/>
        <end position="295"/>
    </location>
</feature>
<dbReference type="InterPro" id="IPR050471">
    <property type="entry name" value="AB_hydrolase"/>
</dbReference>
<dbReference type="PRINTS" id="PR00111">
    <property type="entry name" value="ABHYDROLASE"/>
</dbReference>
<keyword evidence="2" id="KW-0560">Oxidoreductase</keyword>
<evidence type="ECO:0000256" key="2">
    <source>
        <dbReference type="ARBA" id="ARBA00023002"/>
    </source>
</evidence>
<dbReference type="FunFam" id="3.40.50.1820:FF:000205">
    <property type="entry name" value="Non-haem bromoperoxidase BPO-A2"/>
    <property type="match status" value="1"/>
</dbReference>
<dbReference type="GO" id="GO:0004601">
    <property type="term" value="F:peroxidase activity"/>
    <property type="evidence" value="ECO:0007669"/>
    <property type="project" value="UniProtKB-KW"/>
</dbReference>
<protein>
    <submittedName>
        <fullName evidence="5">Pimeloyl-ACP methyl ester carboxylesterase</fullName>
    </submittedName>
</protein>
<dbReference type="AlphaFoldDB" id="A0A1H8Q051"/>
<comment type="similarity">
    <text evidence="3">Belongs to the AB hydrolase superfamily. Bacterial non-heme haloperoxidase / perhydrolase family.</text>
</comment>
<dbReference type="Gene3D" id="3.40.50.1820">
    <property type="entry name" value="alpha/beta hydrolase"/>
    <property type="match status" value="1"/>
</dbReference>
<name>A0A1H8Q051_9ACTN</name>
<dbReference type="PANTHER" id="PTHR43433">
    <property type="entry name" value="HYDROLASE, ALPHA/BETA FOLD FAMILY PROTEIN"/>
    <property type="match status" value="1"/>
</dbReference>
<accession>A0A1H8Q051</accession>
<reference evidence="5 6" key="1">
    <citation type="submission" date="2016-10" db="EMBL/GenBank/DDBJ databases">
        <authorList>
            <person name="de Groot N.N."/>
        </authorList>
    </citation>
    <scope>NUCLEOTIDE SEQUENCE [LARGE SCALE GENOMIC DNA]</scope>
    <source>
        <strain evidence="5 6">CGMCC 4.2026</strain>
    </source>
</reference>
<sequence length="307" mass="33522">MALIRTPMAHAPVAGCSDFLPEMRETFQGDVMPFVTVGQENSGPIELYYEDHGSGRPIVLIAGFPLGGRAWERQERALLAAGRRVITYDRRGFGRSSQPVTGYEYDTFAADLDKLLTALDLTDVDLAGHSMGGGEIARYLGVHGGGRIRKAVIISGVPPYLLNTPEDPFGAPQELFDQIAGALTEDRFAYFTEWNKNFFNLDETLGNRVSPEVVQDAWNSAVAASPTGTIACVAAWHTDFREDLPKIDVPVLVMHGTNDHILPIEATGARTHEMIKGSRYVTVEGAGHGLCWTHADVVNEHLLTFLA</sequence>
<dbReference type="Pfam" id="PF00561">
    <property type="entry name" value="Abhydrolase_1"/>
    <property type="match status" value="1"/>
</dbReference>
<dbReference type="Proteomes" id="UP000181951">
    <property type="component" value="Unassembled WGS sequence"/>
</dbReference>
<evidence type="ECO:0000256" key="3">
    <source>
        <dbReference type="ARBA" id="ARBA00038128"/>
    </source>
</evidence>
<dbReference type="InterPro" id="IPR000073">
    <property type="entry name" value="AB_hydrolase_1"/>
</dbReference>
<dbReference type="SUPFAM" id="SSF53474">
    <property type="entry name" value="alpha/beta-Hydrolases"/>
    <property type="match status" value="1"/>
</dbReference>
<evidence type="ECO:0000256" key="1">
    <source>
        <dbReference type="ARBA" id="ARBA00022559"/>
    </source>
</evidence>
<organism evidence="5 6">
    <name type="scientific">Actinacidiphila rubida</name>
    <dbReference type="NCBI Taxonomy" id="310780"/>
    <lineage>
        <taxon>Bacteria</taxon>
        <taxon>Bacillati</taxon>
        <taxon>Actinomycetota</taxon>
        <taxon>Actinomycetes</taxon>
        <taxon>Kitasatosporales</taxon>
        <taxon>Streptomycetaceae</taxon>
        <taxon>Actinacidiphila</taxon>
    </lineage>
</organism>
<dbReference type="InterPro" id="IPR029058">
    <property type="entry name" value="AB_hydrolase_fold"/>
</dbReference>
<keyword evidence="1" id="KW-0575">Peroxidase</keyword>
<evidence type="ECO:0000313" key="6">
    <source>
        <dbReference type="Proteomes" id="UP000181951"/>
    </source>
</evidence>
<evidence type="ECO:0000259" key="4">
    <source>
        <dbReference type="Pfam" id="PF00561"/>
    </source>
</evidence>
<gene>
    <name evidence="5" type="ORF">SAMN05216267_1027100</name>
</gene>
<dbReference type="PANTHER" id="PTHR43433:SF4">
    <property type="entry name" value="NON-HEME CHLOROPEROXIDASE-RELATED"/>
    <property type="match status" value="1"/>
</dbReference>
<evidence type="ECO:0000313" key="5">
    <source>
        <dbReference type="EMBL" id="SEO47297.1"/>
    </source>
</evidence>